<protein>
    <submittedName>
        <fullName evidence="2">Uncharacterized protein</fullName>
    </submittedName>
</protein>
<evidence type="ECO:0000313" key="3">
    <source>
        <dbReference type="Proteomes" id="UP000034301"/>
    </source>
</evidence>
<name>A0A0G0T9R9_9BACT</name>
<evidence type="ECO:0000256" key="1">
    <source>
        <dbReference type="SAM" id="MobiDB-lite"/>
    </source>
</evidence>
<dbReference type="Proteomes" id="UP000034301">
    <property type="component" value="Unassembled WGS sequence"/>
</dbReference>
<evidence type="ECO:0000313" key="2">
    <source>
        <dbReference type="EMBL" id="KKR43815.1"/>
    </source>
</evidence>
<comment type="caution">
    <text evidence="2">The sequence shown here is derived from an EMBL/GenBank/DDBJ whole genome shotgun (WGS) entry which is preliminary data.</text>
</comment>
<dbReference type="AlphaFoldDB" id="A0A0G0T9R9"/>
<gene>
    <name evidence="2" type="ORF">UT78_C0001G0001</name>
</gene>
<accession>A0A0G0T9R9</accession>
<feature type="compositionally biased region" description="Basic and acidic residues" evidence="1">
    <location>
        <begin position="7"/>
        <end position="25"/>
    </location>
</feature>
<reference evidence="2 3" key="1">
    <citation type="journal article" date="2015" name="Nature">
        <title>rRNA introns, odd ribosomes, and small enigmatic genomes across a large radiation of phyla.</title>
        <authorList>
            <person name="Brown C.T."/>
            <person name="Hug L.A."/>
            <person name="Thomas B.C."/>
            <person name="Sharon I."/>
            <person name="Castelle C.J."/>
            <person name="Singh A."/>
            <person name="Wilkins M.J."/>
            <person name="Williams K.H."/>
            <person name="Banfield J.F."/>
        </authorList>
    </citation>
    <scope>NUCLEOTIDE SEQUENCE [LARGE SCALE GENOMIC DNA]</scope>
</reference>
<organism evidence="2 3">
    <name type="scientific">Candidatus Nomurabacteria bacterium GW2011_GWF2_40_12</name>
    <dbReference type="NCBI Taxonomy" id="1618776"/>
    <lineage>
        <taxon>Bacteria</taxon>
        <taxon>Candidatus Nomuraibacteriota</taxon>
    </lineage>
</organism>
<sequence length="58" mass="6568">MNPKVTTDNHPHEDELPAGWPEEKLPVSPDPDNMGISPFAMLEELRKHKPEPSEHSDI</sequence>
<dbReference type="EMBL" id="LBYC01000001">
    <property type="protein sequence ID" value="KKR43815.1"/>
    <property type="molecule type" value="Genomic_DNA"/>
</dbReference>
<feature type="region of interest" description="Disordered" evidence="1">
    <location>
        <begin position="1"/>
        <end position="37"/>
    </location>
</feature>
<proteinExistence type="predicted"/>